<keyword evidence="2" id="KW-1185">Reference proteome</keyword>
<accession>A0A0E0G8L0</accession>
<dbReference type="HOGENOM" id="CLU_2546491_0_0_1"/>
<protein>
    <submittedName>
        <fullName evidence="1">Uncharacterized protein</fullName>
    </submittedName>
</protein>
<dbReference type="Gramene" id="ONIVA02G23520.1">
    <property type="protein sequence ID" value="ONIVA02G23520.1"/>
    <property type="gene ID" value="ONIVA02G23520"/>
</dbReference>
<proteinExistence type="predicted"/>
<organism evidence="1">
    <name type="scientific">Oryza nivara</name>
    <name type="common">Indian wild rice</name>
    <name type="synonym">Oryza sativa f. spontanea</name>
    <dbReference type="NCBI Taxonomy" id="4536"/>
    <lineage>
        <taxon>Eukaryota</taxon>
        <taxon>Viridiplantae</taxon>
        <taxon>Streptophyta</taxon>
        <taxon>Embryophyta</taxon>
        <taxon>Tracheophyta</taxon>
        <taxon>Spermatophyta</taxon>
        <taxon>Magnoliopsida</taxon>
        <taxon>Liliopsida</taxon>
        <taxon>Poales</taxon>
        <taxon>Poaceae</taxon>
        <taxon>BOP clade</taxon>
        <taxon>Oryzoideae</taxon>
        <taxon>Oryzeae</taxon>
        <taxon>Oryzinae</taxon>
        <taxon>Oryza</taxon>
    </lineage>
</organism>
<reference evidence="1" key="2">
    <citation type="submission" date="2018-04" db="EMBL/GenBank/DDBJ databases">
        <title>OnivRS2 (Oryza nivara Reference Sequence Version 2).</title>
        <authorList>
            <person name="Zhang J."/>
            <person name="Kudrna D."/>
            <person name="Lee S."/>
            <person name="Talag J."/>
            <person name="Rajasekar S."/>
            <person name="Welchert J."/>
            <person name="Hsing Y.-I."/>
            <person name="Wing R.A."/>
        </authorList>
    </citation>
    <scope>NUCLEOTIDE SEQUENCE [LARGE SCALE GENOMIC DNA]</scope>
    <source>
        <strain evidence="1">SL10</strain>
    </source>
</reference>
<dbReference type="Proteomes" id="UP000006591">
    <property type="component" value="Chromosome 2"/>
</dbReference>
<name>A0A0E0G8L0_ORYNI</name>
<sequence>MEEGGGVAMEQGALGSNGGCGVGPQRLRIIFGGHVVVLIARRRPALFSIGQGLPRLHLPKGYNQNEVKQTASDNLLVLGISRA</sequence>
<evidence type="ECO:0000313" key="1">
    <source>
        <dbReference type="EnsemblPlants" id="ONIVA02G23520.1"/>
    </source>
</evidence>
<dbReference type="AlphaFoldDB" id="A0A0E0G8L0"/>
<dbReference type="EnsemblPlants" id="ONIVA02G23520.1">
    <property type="protein sequence ID" value="ONIVA02G23520.1"/>
    <property type="gene ID" value="ONIVA02G23520"/>
</dbReference>
<reference evidence="1" key="1">
    <citation type="submission" date="2015-04" db="UniProtKB">
        <authorList>
            <consortium name="EnsemblPlants"/>
        </authorList>
    </citation>
    <scope>IDENTIFICATION</scope>
    <source>
        <strain evidence="1">SL10</strain>
    </source>
</reference>
<evidence type="ECO:0000313" key="2">
    <source>
        <dbReference type="Proteomes" id="UP000006591"/>
    </source>
</evidence>